<accession>A0A852TUW1</accession>
<dbReference type="AlphaFoldDB" id="A0A852TUW1"/>
<protein>
    <submittedName>
        <fullName evidence="1">Uncharacterized protein</fullName>
    </submittedName>
</protein>
<organism evidence="1 2">
    <name type="scientific">Spinactinospora alkalitolerans</name>
    <dbReference type="NCBI Taxonomy" id="687207"/>
    <lineage>
        <taxon>Bacteria</taxon>
        <taxon>Bacillati</taxon>
        <taxon>Actinomycetota</taxon>
        <taxon>Actinomycetes</taxon>
        <taxon>Streptosporangiales</taxon>
        <taxon>Nocardiopsidaceae</taxon>
        <taxon>Spinactinospora</taxon>
    </lineage>
</organism>
<reference evidence="1 2" key="1">
    <citation type="submission" date="2020-07" db="EMBL/GenBank/DDBJ databases">
        <title>Sequencing the genomes of 1000 actinobacteria strains.</title>
        <authorList>
            <person name="Klenk H.-P."/>
        </authorList>
    </citation>
    <scope>NUCLEOTIDE SEQUENCE [LARGE SCALE GENOMIC DNA]</scope>
    <source>
        <strain evidence="1 2">CXB654</strain>
    </source>
</reference>
<name>A0A852TUW1_9ACTN</name>
<keyword evidence="2" id="KW-1185">Reference proteome</keyword>
<comment type="caution">
    <text evidence="1">The sequence shown here is derived from an EMBL/GenBank/DDBJ whole genome shotgun (WGS) entry which is preliminary data.</text>
</comment>
<dbReference type="Proteomes" id="UP000589036">
    <property type="component" value="Unassembled WGS sequence"/>
</dbReference>
<evidence type="ECO:0000313" key="2">
    <source>
        <dbReference type="Proteomes" id="UP000589036"/>
    </source>
</evidence>
<gene>
    <name evidence="1" type="ORF">HDA32_002848</name>
</gene>
<dbReference type="EMBL" id="JACCCC010000001">
    <property type="protein sequence ID" value="NYE47728.1"/>
    <property type="molecule type" value="Genomic_DNA"/>
</dbReference>
<sequence length="33" mass="3261">MEASTSTSLLAALAVTAALIGLHAAGRWVCTSS</sequence>
<evidence type="ECO:0000313" key="1">
    <source>
        <dbReference type="EMBL" id="NYE47728.1"/>
    </source>
</evidence>
<proteinExistence type="predicted"/>